<dbReference type="RefSeq" id="WP_344961192.1">
    <property type="nucleotide sequence ID" value="NZ_BAAAXZ010000041.1"/>
</dbReference>
<sequence length="336" mass="38292">MADETHHWVSSTGGPEFFETLRRNTNKTLSQGSRTVQTTNAYDPNEMSVAQTTHERVLNGNPLILYDCREATPNIDLKDPDAVRAGLVEAYGDSWWAPIDQLVNVIIYGNNPGHDYRFYLNNLAESADQWMSKVEWEACYREDDPIRPGDQISIGFDGSLFNDATGIVGCRLRDGRLFTIDVWEKPEKAGPDWEVDVLAVEAAVNKTFETYDVVWGYFDPPFWQESVGRWSIKFGDDRVFEYWTSKANRMANATERFRTAVTTQDLTHSDKDRLTRHVLHAVKREVPQGILIRKDHPKSKRKIDLAVCGILAFEGRADAIADGRMTKRKRRVVGFG</sequence>
<dbReference type="Proteomes" id="UP001501102">
    <property type="component" value="Unassembled WGS sequence"/>
</dbReference>
<comment type="caution">
    <text evidence="1">The sequence shown here is derived from an EMBL/GenBank/DDBJ whole genome shotgun (WGS) entry which is preliminary data.</text>
</comment>
<evidence type="ECO:0008006" key="3">
    <source>
        <dbReference type="Google" id="ProtNLM"/>
    </source>
</evidence>
<dbReference type="EMBL" id="BAAAXZ010000041">
    <property type="protein sequence ID" value="GAA2917017.1"/>
    <property type="molecule type" value="Genomic_DNA"/>
</dbReference>
<evidence type="ECO:0000313" key="2">
    <source>
        <dbReference type="Proteomes" id="UP001501102"/>
    </source>
</evidence>
<protein>
    <recommendedName>
        <fullName evidence="3">Terminase</fullName>
    </recommendedName>
</protein>
<organism evidence="1 2">
    <name type="scientific">Streptomyces thioluteus</name>
    <dbReference type="NCBI Taxonomy" id="66431"/>
    <lineage>
        <taxon>Bacteria</taxon>
        <taxon>Bacillati</taxon>
        <taxon>Actinomycetota</taxon>
        <taxon>Actinomycetes</taxon>
        <taxon>Kitasatosporales</taxon>
        <taxon>Streptomycetaceae</taxon>
        <taxon>Streptomyces</taxon>
    </lineage>
</organism>
<keyword evidence="2" id="KW-1185">Reference proteome</keyword>
<proteinExistence type="predicted"/>
<evidence type="ECO:0000313" key="1">
    <source>
        <dbReference type="EMBL" id="GAA2917017.1"/>
    </source>
</evidence>
<accession>A0ABN3WIU6</accession>
<name>A0ABN3WIU6_STRTU</name>
<reference evidence="1 2" key="1">
    <citation type="journal article" date="2019" name="Int. J. Syst. Evol. Microbiol.">
        <title>The Global Catalogue of Microorganisms (GCM) 10K type strain sequencing project: providing services to taxonomists for standard genome sequencing and annotation.</title>
        <authorList>
            <consortium name="The Broad Institute Genomics Platform"/>
            <consortium name="The Broad Institute Genome Sequencing Center for Infectious Disease"/>
            <person name="Wu L."/>
            <person name="Ma J."/>
        </authorList>
    </citation>
    <scope>NUCLEOTIDE SEQUENCE [LARGE SCALE GENOMIC DNA]</scope>
    <source>
        <strain evidence="1 2">JCM 4087</strain>
    </source>
</reference>
<gene>
    <name evidence="1" type="ORF">GCM10020221_11360</name>
</gene>